<sequence>MDLAFTPEQQMIADVIDAFAREVLLPRYAHWDRTGNLPEEQFARMGEIGLLGLRVPEAFGGQDVDAVTAGLAIEAAARGDFNCCYAILIACFAGEILGRHGDDAVKAEWLPGMASGEKIICTCLTEPQGGSDAAGIRTRAVRQGDDYVISGEKASITLVMAGHAGIVFAKTDPAAGAKGVTAFLVPFDLPGVSRAPYADLGSRGIARGSLFFDEVRIPARYRIGAEGAAFSKVMHTFDYTRALIGLMCLGAAQQSLAETVEYLKSRQSFGQPLPRYQGVSFPVAEWAAKIEMARWLCLRTLWLRDQNLPHTAEAAMCKMQCPDIAVGAIHECLLLHGHYGYTQDFPHEQRLRDVIGQQIADGTTQIQKLIVARELFGRDFV</sequence>
<comment type="cofactor">
    <cofactor evidence="1 6">
        <name>FAD</name>
        <dbReference type="ChEBI" id="CHEBI:57692"/>
    </cofactor>
</comment>
<dbReference type="PROSITE" id="PS00072">
    <property type="entry name" value="ACYL_COA_DH_1"/>
    <property type="match status" value="1"/>
</dbReference>
<keyword evidence="3 6" id="KW-0285">Flavoprotein</keyword>
<dbReference type="PANTHER" id="PTHR43884">
    <property type="entry name" value="ACYL-COA DEHYDROGENASE"/>
    <property type="match status" value="1"/>
</dbReference>
<evidence type="ECO:0000256" key="3">
    <source>
        <dbReference type="ARBA" id="ARBA00022630"/>
    </source>
</evidence>
<reference evidence="10" key="2">
    <citation type="submission" date="2020-09" db="EMBL/GenBank/DDBJ databases">
        <authorList>
            <person name="Sun Q."/>
            <person name="Kim S."/>
        </authorList>
    </citation>
    <scope>NUCLEOTIDE SEQUENCE</scope>
    <source>
        <strain evidence="10">KCTC 32255</strain>
    </source>
</reference>
<evidence type="ECO:0000259" key="9">
    <source>
        <dbReference type="Pfam" id="PF02771"/>
    </source>
</evidence>
<dbReference type="Gene3D" id="1.20.140.10">
    <property type="entry name" value="Butyryl-CoA Dehydrogenase, subunit A, domain 3"/>
    <property type="match status" value="1"/>
</dbReference>
<evidence type="ECO:0000256" key="4">
    <source>
        <dbReference type="ARBA" id="ARBA00022827"/>
    </source>
</evidence>
<feature type="domain" description="Acyl-CoA oxidase/dehydrogenase middle" evidence="8">
    <location>
        <begin position="121"/>
        <end position="215"/>
    </location>
</feature>
<dbReference type="SUPFAM" id="SSF56645">
    <property type="entry name" value="Acyl-CoA dehydrogenase NM domain-like"/>
    <property type="match status" value="1"/>
</dbReference>
<dbReference type="Gene3D" id="2.40.110.10">
    <property type="entry name" value="Butyryl-CoA Dehydrogenase, subunit A, domain 2"/>
    <property type="match status" value="1"/>
</dbReference>
<protein>
    <submittedName>
        <fullName evidence="10">Acyl-CoA dehydrogenase</fullName>
    </submittedName>
</protein>
<dbReference type="InterPro" id="IPR009075">
    <property type="entry name" value="AcylCo_DH/oxidase_C"/>
</dbReference>
<dbReference type="GO" id="GO:0050660">
    <property type="term" value="F:flavin adenine dinucleotide binding"/>
    <property type="evidence" value="ECO:0007669"/>
    <property type="project" value="InterPro"/>
</dbReference>
<dbReference type="Gene3D" id="1.10.540.10">
    <property type="entry name" value="Acyl-CoA dehydrogenase/oxidase, N-terminal domain"/>
    <property type="match status" value="1"/>
</dbReference>
<evidence type="ECO:0000259" key="7">
    <source>
        <dbReference type="Pfam" id="PF00441"/>
    </source>
</evidence>
<dbReference type="InterPro" id="IPR006089">
    <property type="entry name" value="Acyl-CoA_DH_CS"/>
</dbReference>
<dbReference type="InterPro" id="IPR046373">
    <property type="entry name" value="Acyl-CoA_Oxase/DH_mid-dom_sf"/>
</dbReference>
<dbReference type="Pfam" id="PF02770">
    <property type="entry name" value="Acyl-CoA_dh_M"/>
    <property type="match status" value="1"/>
</dbReference>
<keyword evidence="4 6" id="KW-0274">FAD</keyword>
<keyword evidence="5 6" id="KW-0560">Oxidoreductase</keyword>
<reference evidence="10" key="1">
    <citation type="journal article" date="2014" name="Int. J. Syst. Evol. Microbiol.">
        <title>Complete genome sequence of Corynebacterium casei LMG S-19264T (=DSM 44701T), isolated from a smear-ripened cheese.</title>
        <authorList>
            <consortium name="US DOE Joint Genome Institute (JGI-PGF)"/>
            <person name="Walter F."/>
            <person name="Albersmeier A."/>
            <person name="Kalinowski J."/>
            <person name="Ruckert C."/>
        </authorList>
    </citation>
    <scope>NUCLEOTIDE SEQUENCE</scope>
    <source>
        <strain evidence="10">KCTC 32255</strain>
    </source>
</reference>
<dbReference type="Pfam" id="PF02771">
    <property type="entry name" value="Acyl-CoA_dh_N"/>
    <property type="match status" value="1"/>
</dbReference>
<gene>
    <name evidence="10" type="ORF">GCM10011614_30490</name>
</gene>
<comment type="similarity">
    <text evidence="2 6">Belongs to the acyl-CoA dehydrogenase family.</text>
</comment>
<dbReference type="InterPro" id="IPR013786">
    <property type="entry name" value="AcylCoA_DH/ox_N"/>
</dbReference>
<evidence type="ECO:0000256" key="6">
    <source>
        <dbReference type="RuleBase" id="RU362125"/>
    </source>
</evidence>
<proteinExistence type="inferred from homology"/>
<evidence type="ECO:0000259" key="8">
    <source>
        <dbReference type="Pfam" id="PF02770"/>
    </source>
</evidence>
<evidence type="ECO:0000313" key="10">
    <source>
        <dbReference type="EMBL" id="GGZ13234.1"/>
    </source>
</evidence>
<name>A0A918UIQ5_9SPHN</name>
<dbReference type="AlphaFoldDB" id="A0A918UIQ5"/>
<feature type="domain" description="Acyl-CoA dehydrogenase/oxidase C-terminal" evidence="7">
    <location>
        <begin position="232"/>
        <end position="375"/>
    </location>
</feature>
<dbReference type="Pfam" id="PF00441">
    <property type="entry name" value="Acyl-CoA_dh_1"/>
    <property type="match status" value="1"/>
</dbReference>
<dbReference type="RefSeq" id="WP_189622147.1">
    <property type="nucleotide sequence ID" value="NZ_BMZA01000015.1"/>
</dbReference>
<evidence type="ECO:0000256" key="1">
    <source>
        <dbReference type="ARBA" id="ARBA00001974"/>
    </source>
</evidence>
<dbReference type="EMBL" id="BMZA01000015">
    <property type="protein sequence ID" value="GGZ13234.1"/>
    <property type="molecule type" value="Genomic_DNA"/>
</dbReference>
<dbReference type="InterPro" id="IPR009100">
    <property type="entry name" value="AcylCoA_DH/oxidase_NM_dom_sf"/>
</dbReference>
<dbReference type="PANTHER" id="PTHR43884:SF37">
    <property type="entry name" value="ACYL-COA DEHYDROGENASE"/>
    <property type="match status" value="1"/>
</dbReference>
<feature type="domain" description="Acyl-CoA dehydrogenase/oxidase N-terminal" evidence="9">
    <location>
        <begin position="6"/>
        <end position="117"/>
    </location>
</feature>
<dbReference type="InterPro" id="IPR036250">
    <property type="entry name" value="AcylCo_DH-like_C"/>
</dbReference>
<dbReference type="GO" id="GO:0003995">
    <property type="term" value="F:acyl-CoA dehydrogenase activity"/>
    <property type="evidence" value="ECO:0007669"/>
    <property type="project" value="InterPro"/>
</dbReference>
<dbReference type="Proteomes" id="UP000648075">
    <property type="component" value="Unassembled WGS sequence"/>
</dbReference>
<dbReference type="FunFam" id="1.20.140.10:FF:000001">
    <property type="entry name" value="Acyl-CoA dehydrogenase"/>
    <property type="match status" value="1"/>
</dbReference>
<dbReference type="SUPFAM" id="SSF47203">
    <property type="entry name" value="Acyl-CoA dehydrogenase C-terminal domain-like"/>
    <property type="match status" value="1"/>
</dbReference>
<evidence type="ECO:0000256" key="5">
    <source>
        <dbReference type="ARBA" id="ARBA00023002"/>
    </source>
</evidence>
<evidence type="ECO:0000313" key="11">
    <source>
        <dbReference type="Proteomes" id="UP000648075"/>
    </source>
</evidence>
<comment type="caution">
    <text evidence="10">The sequence shown here is derived from an EMBL/GenBank/DDBJ whole genome shotgun (WGS) entry which is preliminary data.</text>
</comment>
<dbReference type="InterPro" id="IPR006091">
    <property type="entry name" value="Acyl-CoA_Oxase/DH_mid-dom"/>
</dbReference>
<evidence type="ECO:0000256" key="2">
    <source>
        <dbReference type="ARBA" id="ARBA00009347"/>
    </source>
</evidence>
<accession>A0A918UIQ5</accession>
<dbReference type="InterPro" id="IPR037069">
    <property type="entry name" value="AcylCoA_DH/ox_N_sf"/>
</dbReference>
<organism evidence="10 11">
    <name type="scientific">Novosphingobium colocasiae</name>
    <dbReference type="NCBI Taxonomy" id="1256513"/>
    <lineage>
        <taxon>Bacteria</taxon>
        <taxon>Pseudomonadati</taxon>
        <taxon>Pseudomonadota</taxon>
        <taxon>Alphaproteobacteria</taxon>
        <taxon>Sphingomonadales</taxon>
        <taxon>Sphingomonadaceae</taxon>
        <taxon>Novosphingobium</taxon>
    </lineage>
</organism>
<keyword evidence="11" id="KW-1185">Reference proteome</keyword>